<protein>
    <submittedName>
        <fullName evidence="1">Uncharacterized protein</fullName>
    </submittedName>
</protein>
<reference evidence="1 2" key="1">
    <citation type="submission" date="2008-10" db="EMBL/GenBank/DDBJ databases">
        <title>Draft genome sequence of Desulvovibrio piger (ATCC 29098).</title>
        <authorList>
            <person name="Sudarsanam P."/>
            <person name="Ley R."/>
            <person name="Guruge J."/>
            <person name="Turnbaugh P.J."/>
            <person name="Mahowald M."/>
            <person name="Liep D."/>
            <person name="Gordon J."/>
        </authorList>
    </citation>
    <scope>NUCLEOTIDE SEQUENCE [LARGE SCALE GENOMIC DNA]</scope>
    <source>
        <strain evidence="1 2">ATCC 29098</strain>
    </source>
</reference>
<reference evidence="1 2" key="2">
    <citation type="submission" date="2008-10" db="EMBL/GenBank/DDBJ databases">
        <authorList>
            <person name="Fulton L."/>
            <person name="Clifton S."/>
            <person name="Fulton B."/>
            <person name="Xu J."/>
            <person name="Minx P."/>
            <person name="Pepin K.H."/>
            <person name="Johnson M."/>
            <person name="Bhonagiri V."/>
            <person name="Nash W.E."/>
            <person name="Mardis E.R."/>
            <person name="Wilson R.K."/>
        </authorList>
    </citation>
    <scope>NUCLEOTIDE SEQUENCE [LARGE SCALE GENOMIC DNA]</scope>
    <source>
        <strain evidence="1 2">ATCC 29098</strain>
    </source>
</reference>
<evidence type="ECO:0000313" key="1">
    <source>
        <dbReference type="EMBL" id="EEB33978.1"/>
    </source>
</evidence>
<proteinExistence type="predicted"/>
<gene>
    <name evidence="1" type="ORF">DESPIG_01271</name>
</gene>
<organism evidence="1 2">
    <name type="scientific">Desulfovibrio piger ATCC 29098</name>
    <dbReference type="NCBI Taxonomy" id="411464"/>
    <lineage>
        <taxon>Bacteria</taxon>
        <taxon>Pseudomonadati</taxon>
        <taxon>Thermodesulfobacteriota</taxon>
        <taxon>Desulfovibrionia</taxon>
        <taxon>Desulfovibrionales</taxon>
        <taxon>Desulfovibrionaceae</taxon>
        <taxon>Desulfovibrio</taxon>
    </lineage>
</organism>
<sequence>MRLFLPCRKLPAFLPCCIYPSHSLQHIQLRLDIFPRRQRAAFLALGYKDAKLYDAPFQDVHEHLILFHIIPHRSMRSPLHLP</sequence>
<dbReference type="Proteomes" id="UP000003676">
    <property type="component" value="Unassembled WGS sequence"/>
</dbReference>
<dbReference type="AlphaFoldDB" id="B6WT66"/>
<dbReference type="HOGENOM" id="CLU_2552748_0_0_7"/>
<name>B6WT66_9BACT</name>
<evidence type="ECO:0000313" key="2">
    <source>
        <dbReference type="Proteomes" id="UP000003676"/>
    </source>
</evidence>
<comment type="caution">
    <text evidence="1">The sequence shown here is derived from an EMBL/GenBank/DDBJ whole genome shotgun (WGS) entry which is preliminary data.</text>
</comment>
<accession>B6WT66</accession>
<dbReference type="EMBL" id="ABXU01000029">
    <property type="protein sequence ID" value="EEB33978.1"/>
    <property type="molecule type" value="Genomic_DNA"/>
</dbReference>